<dbReference type="Pfam" id="PF00196">
    <property type="entry name" value="GerE"/>
    <property type="match status" value="1"/>
</dbReference>
<feature type="domain" description="HTH luxR-type" evidence="3">
    <location>
        <begin position="164"/>
        <end position="229"/>
    </location>
</feature>
<dbReference type="InterPro" id="IPR000792">
    <property type="entry name" value="Tscrpt_reg_LuxR_C"/>
</dbReference>
<dbReference type="InterPro" id="IPR036388">
    <property type="entry name" value="WH-like_DNA-bd_sf"/>
</dbReference>
<dbReference type="PROSITE" id="PS50043">
    <property type="entry name" value="HTH_LUXR_2"/>
    <property type="match status" value="1"/>
</dbReference>
<dbReference type="InterPro" id="IPR011006">
    <property type="entry name" value="CheY-like_superfamily"/>
</dbReference>
<feature type="domain" description="Response regulatory" evidence="4">
    <location>
        <begin position="24"/>
        <end position="141"/>
    </location>
</feature>
<evidence type="ECO:0000259" key="4">
    <source>
        <dbReference type="PROSITE" id="PS50110"/>
    </source>
</evidence>
<dbReference type="SMART" id="SM00421">
    <property type="entry name" value="HTH_LUXR"/>
    <property type="match status" value="1"/>
</dbReference>
<dbReference type="PANTHER" id="PTHR45566:SF1">
    <property type="entry name" value="HTH-TYPE TRANSCRIPTIONAL REGULATOR YHJB-RELATED"/>
    <property type="match status" value="1"/>
</dbReference>
<dbReference type="Pfam" id="PF00072">
    <property type="entry name" value="Response_reg"/>
    <property type="match status" value="1"/>
</dbReference>
<dbReference type="GO" id="GO:0003677">
    <property type="term" value="F:DNA binding"/>
    <property type="evidence" value="ECO:0007669"/>
    <property type="project" value="UniProtKB-KW"/>
</dbReference>
<evidence type="ECO:0000256" key="2">
    <source>
        <dbReference type="PROSITE-ProRule" id="PRU00169"/>
    </source>
</evidence>
<gene>
    <name evidence="5" type="ORF">SAMN05444682_109174</name>
</gene>
<dbReference type="OrthoDB" id="1013073at2"/>
<evidence type="ECO:0000313" key="6">
    <source>
        <dbReference type="Proteomes" id="UP000198670"/>
    </source>
</evidence>
<dbReference type="Gene3D" id="3.40.50.2300">
    <property type="match status" value="1"/>
</dbReference>
<dbReference type="GO" id="GO:0000160">
    <property type="term" value="P:phosphorelay signal transduction system"/>
    <property type="evidence" value="ECO:0007669"/>
    <property type="project" value="InterPro"/>
</dbReference>
<dbReference type="InterPro" id="IPR001789">
    <property type="entry name" value="Sig_transdc_resp-reg_receiver"/>
</dbReference>
<feature type="modified residue" description="4-aspartylphosphate" evidence="2">
    <location>
        <position position="75"/>
    </location>
</feature>
<dbReference type="PANTHER" id="PTHR45566">
    <property type="entry name" value="HTH-TYPE TRANSCRIPTIONAL REGULATOR YHJB-RELATED"/>
    <property type="match status" value="1"/>
</dbReference>
<protein>
    <submittedName>
        <fullName evidence="5">Two component transcriptional regulator, LuxR family</fullName>
    </submittedName>
</protein>
<sequence length="229" mass="25740">MNQKQILNQKQIDNGVELAYMKQNIFLTYCHEIVGIAMKWLVQQHFPLSAISEAQSFQTALNDLPKKPYDLVVLDAEIGDSVHVLGTVKHIKSISPATRILIFSELDEAVYGPKYLAFGTNGFLAKKADIGSIILAIKTALSGGIFFENQRDIPLFATEAELGRDNPLDILSKRETQIVERLVRGVSLTEIGRKMNLKETTISTYKKRIFEKAGVKTLSDLIAIWKIYR</sequence>
<name>A0A1I3QZH7_9SPHI</name>
<evidence type="ECO:0000259" key="3">
    <source>
        <dbReference type="PROSITE" id="PS50043"/>
    </source>
</evidence>
<dbReference type="GO" id="GO:0006355">
    <property type="term" value="P:regulation of DNA-templated transcription"/>
    <property type="evidence" value="ECO:0007669"/>
    <property type="project" value="InterPro"/>
</dbReference>
<reference evidence="5 6" key="1">
    <citation type="submission" date="2016-10" db="EMBL/GenBank/DDBJ databases">
        <authorList>
            <person name="de Groot N.N."/>
        </authorList>
    </citation>
    <scope>NUCLEOTIDE SEQUENCE [LARGE SCALE GENOMIC DNA]</scope>
    <source>
        <strain evidence="5 6">RK1</strain>
    </source>
</reference>
<dbReference type="AlphaFoldDB" id="A0A1I3QZH7"/>
<dbReference type="InterPro" id="IPR016032">
    <property type="entry name" value="Sig_transdc_resp-reg_C-effctor"/>
</dbReference>
<evidence type="ECO:0000256" key="1">
    <source>
        <dbReference type="ARBA" id="ARBA00023125"/>
    </source>
</evidence>
<proteinExistence type="predicted"/>
<dbReference type="SUPFAM" id="SSF52172">
    <property type="entry name" value="CheY-like"/>
    <property type="match status" value="1"/>
</dbReference>
<keyword evidence="6" id="KW-1185">Reference proteome</keyword>
<dbReference type="PRINTS" id="PR00038">
    <property type="entry name" value="HTHLUXR"/>
</dbReference>
<keyword evidence="1" id="KW-0238">DNA-binding</keyword>
<accession>A0A1I3QZH7</accession>
<dbReference type="Proteomes" id="UP000198670">
    <property type="component" value="Unassembled WGS sequence"/>
</dbReference>
<dbReference type="SUPFAM" id="SSF46894">
    <property type="entry name" value="C-terminal effector domain of the bipartite response regulators"/>
    <property type="match status" value="1"/>
</dbReference>
<evidence type="ECO:0000313" key="5">
    <source>
        <dbReference type="EMBL" id="SFJ39150.1"/>
    </source>
</evidence>
<keyword evidence="2" id="KW-0597">Phosphoprotein</keyword>
<dbReference type="InterPro" id="IPR051015">
    <property type="entry name" value="EvgA-like"/>
</dbReference>
<dbReference type="Gene3D" id="1.10.10.10">
    <property type="entry name" value="Winged helix-like DNA-binding domain superfamily/Winged helix DNA-binding domain"/>
    <property type="match status" value="1"/>
</dbReference>
<dbReference type="STRING" id="1477437.SAMN05444682_109174"/>
<dbReference type="PROSITE" id="PS50110">
    <property type="entry name" value="RESPONSE_REGULATORY"/>
    <property type="match status" value="1"/>
</dbReference>
<organism evidence="5 6">
    <name type="scientific">Parapedobacter indicus</name>
    <dbReference type="NCBI Taxonomy" id="1477437"/>
    <lineage>
        <taxon>Bacteria</taxon>
        <taxon>Pseudomonadati</taxon>
        <taxon>Bacteroidota</taxon>
        <taxon>Sphingobacteriia</taxon>
        <taxon>Sphingobacteriales</taxon>
        <taxon>Sphingobacteriaceae</taxon>
        <taxon>Parapedobacter</taxon>
    </lineage>
</organism>
<dbReference type="RefSeq" id="WP_143072966.1">
    <property type="nucleotide sequence ID" value="NZ_FOQO01000009.1"/>
</dbReference>
<dbReference type="EMBL" id="FOQO01000009">
    <property type="protein sequence ID" value="SFJ39150.1"/>
    <property type="molecule type" value="Genomic_DNA"/>
</dbReference>